<organism evidence="14 15">
    <name type="scientific">Actinoplanes philippinensis</name>
    <dbReference type="NCBI Taxonomy" id="35752"/>
    <lineage>
        <taxon>Bacteria</taxon>
        <taxon>Bacillati</taxon>
        <taxon>Actinomycetota</taxon>
        <taxon>Actinomycetes</taxon>
        <taxon>Micromonosporales</taxon>
        <taxon>Micromonosporaceae</taxon>
        <taxon>Actinoplanes</taxon>
    </lineage>
</organism>
<dbReference type="InterPro" id="IPR014030">
    <property type="entry name" value="Ketoacyl_synth_N"/>
</dbReference>
<evidence type="ECO:0000256" key="4">
    <source>
        <dbReference type="ARBA" id="ARBA00022553"/>
    </source>
</evidence>
<dbReference type="InterPro" id="IPR036736">
    <property type="entry name" value="ACP-like_sf"/>
</dbReference>
<evidence type="ECO:0000256" key="2">
    <source>
        <dbReference type="ARBA" id="ARBA00004792"/>
    </source>
</evidence>
<dbReference type="Pfam" id="PF02801">
    <property type="entry name" value="Ketoacyl-synt_C"/>
    <property type="match status" value="2"/>
</dbReference>
<dbReference type="InterPro" id="IPR001227">
    <property type="entry name" value="Ac_transferase_dom_sf"/>
</dbReference>
<sequence length="2744" mass="287177">MADEEKLREYLRRAIADARDVRQRLQQVQDSQHEPIAIVGMACRYPGGAHTPEQLWQLVADGVDAVGEFPGNRGWDLRRLYHPDPDHAGTSITREGGFLHDADLFDAGFFGMSPREALATDPQQRLLLETAWEAFEDAGIDPASQRGTSTGVFAGAMYSDYGARPGLPPEEFEGYLFSGSAGSIAAGRLAYTYGLEGPAVAVDTACSSSLVALHLAASALRRGECDLALAGGVTVMSTPVAFLEFSRLRGLSADGRCRSYSAAADGTGWAEGAGLLLVQRLSDAIRDGRRVLAVVRGTAVNSDGASNGLTAPNGPAQERVIRRALDAAGLGPADVDVIEGHGTGTRLGDPIEVEALQATYGSTGRPVWLGSLKSNIGHAQAAAGVGGVIKMVQAMRHGVMPRTLHAEEPTPHVVWDSGRVALLREARDWPATDGVRRAAVSSFGFGGTNAHVVLEHTVPQPATVPPAPPVVPWLLSAHDTDGLRAQAERLAGFVDAHPGTGIAEIGRTLAARPALPVRAVITVTGREQARAALAAAEPATATGGPVAVLFTGQGAQRAGMGAELRAAFPVFRDAYDEACAELDRWLPRPLRPVIESGDGLEQTGFTQPALFAFEVALFRLFSSWGLRPDLVAGHSIGELTAAHVAGVLTLPDAARLVAARGTLMQALPPGGVMVAIQASEDELRPTLPDGVDVAAVNAADAVVISGDEPAAARVEALWRGRGRRTRRLTVSHAFHSARMDPMLGALQDRAQTLTYAVPALAAVSTVTGAPVRDEWQQPAYWSRQVRATVRFADAVQRLRELGATTFVEIGPAAVLSALVDDAIPACRADRPEVPAVVGALTALWKRGVPVDFSAYFPGGAGPLADLPRYAFARRRYWLTARAAVPDASALGQSTTGHPLLTAAVRPAGTGDLLLTGRLDIATHPWLADHVLDGRVIVPGTALLEMARRAADETGATGIAELTLLTPLVVPPDAGVDVQVAVRGPEQRVEIHAGADGSWYPVAAGRLTGTAAEPFEDLRAWPPADATELDLTDVYERLHELSYRYGPRLRNLRRLWQRGDDLYAEVSLTDAAGFALHPALLDAALHPLLPGVAGDVPARMPFSFTGVRFRPGTTTVARVRLTPAGADTYGLLVADGAGAPLAAADAVALRPLSISGAPAPDADLLSLRWQPVTAAEPRPDARWITLDDRTTLSTVAAGPPDVVVAPVPAAPPGTDVPTAVRGVTAHVLTLVQDWLAEERLTGARLVVLTHHAVAAAPGETPSLAHAAVWGLLRSAQSEHPDRITLVDADGPGTPDLLAAAVATGEPQLAIRDGALLVPRLTTPENPAGGPPRLDEGTMLATPDHAAGGPPRFDEGTVLITGGTGTLARALARHLVHQHGTRDLLLLSRGGETTAGAELRDELAAAGAQVSFAACDVTDRAALEAVLAAHPVRAVVHTAGVTDDGVLTALDPDRLDRTLRPKVDGAWHLHELTGDLSAFVLYSSLAGLLGTPGQANYAAGNTFLDALAAHRRAAGLPAVSVAWGLWDAGSTLTDHLSGADRVRLTRLGLRPLSVEAGAALFDRAVTGGEAVYAATRLDRTTPGTGSIPPLLRDLAPPRRQAAAPTRSVAAAPATPGAAAPATPERVVADLVRTTLAAVLGHTDATAIPADRPLQELGLDSLTAVELRNRLGEATGLRLPATLAFDNPTAERLTAYLTTRLGGADEPAPVVPAVVEATDEPIAIVGMACRFPGGVGSPEDLWRLVTEEVDAVGEFPVNRGWDVAGLYDPDPDHPGTSITRHGGFLYDADRFDAEFFRLPPKEALATDPQQRLVLETTWELFEDAGVDPATLRGSNTGVFTGAMYSDYGSRVREVPPELEGYLAGGSASSVVSGRVAYTFGLEGPAVTVDTACSSSLVALHWAVAALRRGECDLAVAGGVTVMSSPNTFVEFSRQRGLAVDGRCRSYADDARGTGWSEGVGLVLVQRLSEAVASGRRVLAVVRGSAVNQDGASNGLTAPSGPAQERVIRRALAVAGLSAADVDVVEGHGTGTRLGDPIEVRALQATYGRAGRPVWLGSLKSNIGHAQAAAGVGGVIKMVQAMRYGLMPRSLHGEVASSQVDWDASGVRLLSRARPWPVEGRARRAAVSSFGISGTNAHVILEQGPEPEQTSKRVLPVVPWVLSARDEAGLRRQVLRLREYLSGHPDTDPADVGYTLATRAALPVRAVITGADLDSALPVTAGTGGLAILFTGQGAQRAGMGAGLGAAFPAFRAAYDEICQIFDRLLPTSLSAAVDSGDGLDDTGLTQPALFAFEVALFRLLETWGVRPDALAGHSIGELVAAHVAGVLSLPDACVLVAARGGLMQALPAGGAMAAVQASEAEIGDEADIAAVNADDSVVISGDERTVAAVMERWAARGRRTRRLTVSHAFHSALMEPMQPEFRKQAEMIGYAEATIPAVSTVTGAAVDGEWNDPDYWTRQIRATVRFCDAVRTLRQQGIGTFLEVGPDAVLATLVDGAVPTARRGRDEVTTLLDAAGAVWSRGVAVDWPAYFAGSGATRIDLPRYAFDHDRGYWLAAGVVRTTSPLPEAPQPLPGPALAATLAGLDPADRERAVRDLVLRHCAEALGHPGDTAIPADRPFQETGMDSMTAVQLRDRLRAVTGLELAATVVFEHPSPAALARHLLTLLPAGVPETGLPDLPDLPDLLDRLEAAVTGRAPDDPALASAGARLRAVLDRLGTGPAPVADLSGASADEIFHLIDTELGRRAG</sequence>
<dbReference type="SMART" id="SM00823">
    <property type="entry name" value="PKS_PP"/>
    <property type="match status" value="2"/>
</dbReference>
<dbReference type="InterPro" id="IPR009081">
    <property type="entry name" value="PP-bd_ACP"/>
</dbReference>
<evidence type="ECO:0000256" key="5">
    <source>
        <dbReference type="ARBA" id="ARBA00022679"/>
    </source>
</evidence>
<dbReference type="InterPro" id="IPR057326">
    <property type="entry name" value="KR_dom"/>
</dbReference>
<dbReference type="PROSITE" id="PS00012">
    <property type="entry name" value="PHOSPHOPANTETHEINE"/>
    <property type="match status" value="2"/>
</dbReference>
<dbReference type="Pfam" id="PF16197">
    <property type="entry name" value="KAsynt_C_assoc"/>
    <property type="match status" value="2"/>
</dbReference>
<dbReference type="OrthoDB" id="9778690at2"/>
<dbReference type="InterPro" id="IPR050091">
    <property type="entry name" value="PKS_NRPS_Biosynth_Enz"/>
</dbReference>
<keyword evidence="7" id="KW-0511">Multifunctional enzyme</keyword>
<feature type="region of interest" description="N-terminal hotdog fold" evidence="9">
    <location>
        <begin position="897"/>
        <end position="1013"/>
    </location>
</feature>
<feature type="active site" description="Proton donor; for dehydratase activity" evidence="9">
    <location>
        <position position="1081"/>
    </location>
</feature>
<evidence type="ECO:0000256" key="3">
    <source>
        <dbReference type="ARBA" id="ARBA00022450"/>
    </source>
</evidence>
<dbReference type="InterPro" id="IPR042104">
    <property type="entry name" value="PKS_dehydratase_sf"/>
</dbReference>
<dbReference type="GO" id="GO:0004312">
    <property type="term" value="F:fatty acid synthase activity"/>
    <property type="evidence" value="ECO:0007669"/>
    <property type="project" value="TreeGrafter"/>
</dbReference>
<dbReference type="Gene3D" id="3.30.70.3290">
    <property type="match status" value="2"/>
</dbReference>
<dbReference type="InterPro" id="IPR014031">
    <property type="entry name" value="Ketoacyl_synth_C"/>
</dbReference>
<dbReference type="SUPFAM" id="SSF55048">
    <property type="entry name" value="Probable ACP-binding domain of malonyl-CoA ACP transacylase"/>
    <property type="match status" value="2"/>
</dbReference>
<evidence type="ECO:0000259" key="11">
    <source>
        <dbReference type="PROSITE" id="PS50075"/>
    </source>
</evidence>
<dbReference type="SMART" id="SM00825">
    <property type="entry name" value="PKS_KS"/>
    <property type="match status" value="2"/>
</dbReference>
<dbReference type="Gene3D" id="3.40.50.720">
    <property type="entry name" value="NAD(P)-binding Rossmann-like Domain"/>
    <property type="match status" value="1"/>
</dbReference>
<dbReference type="InterPro" id="IPR036291">
    <property type="entry name" value="NAD(P)-bd_dom_sf"/>
</dbReference>
<dbReference type="SUPFAM" id="SSF52151">
    <property type="entry name" value="FabD/lysophospholipase-like"/>
    <property type="match status" value="2"/>
</dbReference>
<dbReference type="Proteomes" id="UP000199645">
    <property type="component" value="Unassembled WGS sequence"/>
</dbReference>
<comment type="cofactor">
    <cofactor evidence="1">
        <name>pantetheine 4'-phosphate</name>
        <dbReference type="ChEBI" id="CHEBI:47942"/>
    </cofactor>
</comment>
<keyword evidence="8" id="KW-0012">Acyltransferase</keyword>
<keyword evidence="3" id="KW-0596">Phosphopantetheine</keyword>
<dbReference type="Pfam" id="PF14765">
    <property type="entry name" value="PS-DH"/>
    <property type="match status" value="1"/>
</dbReference>
<name>A0A1I2ELG2_9ACTN</name>
<feature type="domain" description="Carrier" evidence="11">
    <location>
        <begin position="1623"/>
        <end position="1698"/>
    </location>
</feature>
<dbReference type="InterPro" id="IPR016036">
    <property type="entry name" value="Malonyl_transacylase_ACP-bd"/>
</dbReference>
<dbReference type="GO" id="GO:0033068">
    <property type="term" value="P:macrolide biosynthetic process"/>
    <property type="evidence" value="ECO:0007669"/>
    <property type="project" value="UniProtKB-ARBA"/>
</dbReference>
<dbReference type="PROSITE" id="PS52004">
    <property type="entry name" value="KS3_2"/>
    <property type="match status" value="2"/>
</dbReference>
<dbReference type="CDD" id="cd08956">
    <property type="entry name" value="KR_3_FAS_SDR_x"/>
    <property type="match status" value="1"/>
</dbReference>
<dbReference type="SMART" id="SM00826">
    <property type="entry name" value="PKS_DH"/>
    <property type="match status" value="1"/>
</dbReference>
<feature type="domain" description="Ketosynthase family 3 (KS3)" evidence="12">
    <location>
        <begin position="1716"/>
        <end position="2139"/>
    </location>
</feature>
<dbReference type="InterPro" id="IPR006162">
    <property type="entry name" value="Ppantetheine_attach_site"/>
</dbReference>
<keyword evidence="15" id="KW-1185">Reference proteome</keyword>
<dbReference type="SMART" id="SM00827">
    <property type="entry name" value="PKS_AT"/>
    <property type="match status" value="2"/>
</dbReference>
<dbReference type="InterPro" id="IPR049900">
    <property type="entry name" value="PKS_mFAS_DH"/>
</dbReference>
<dbReference type="InterPro" id="IPR015083">
    <property type="entry name" value="NorB/c/GfsB-D-like_docking"/>
</dbReference>
<dbReference type="GO" id="GO:0006633">
    <property type="term" value="P:fatty acid biosynthetic process"/>
    <property type="evidence" value="ECO:0007669"/>
    <property type="project" value="InterPro"/>
</dbReference>
<dbReference type="Pfam" id="PF00109">
    <property type="entry name" value="ketoacyl-synt"/>
    <property type="match status" value="2"/>
</dbReference>
<proteinExistence type="predicted"/>
<dbReference type="STRING" id="35752.SAMN05421541_104540"/>
<dbReference type="InterPro" id="IPR018201">
    <property type="entry name" value="Ketoacyl_synth_AS"/>
</dbReference>
<dbReference type="Pfam" id="PF08659">
    <property type="entry name" value="KR"/>
    <property type="match status" value="1"/>
</dbReference>
<dbReference type="Pfam" id="PF00698">
    <property type="entry name" value="Acyl_transf_1"/>
    <property type="match status" value="2"/>
</dbReference>
<evidence type="ECO:0000256" key="9">
    <source>
        <dbReference type="PROSITE-ProRule" id="PRU01363"/>
    </source>
</evidence>
<evidence type="ECO:0000313" key="15">
    <source>
        <dbReference type="Proteomes" id="UP000199645"/>
    </source>
</evidence>
<dbReference type="SMART" id="SM00822">
    <property type="entry name" value="PKS_KR"/>
    <property type="match status" value="1"/>
</dbReference>
<dbReference type="Gene3D" id="3.40.366.10">
    <property type="entry name" value="Malonyl-Coenzyme A Acyl Carrier Protein, domain 2"/>
    <property type="match status" value="2"/>
</dbReference>
<gene>
    <name evidence="14" type="ORF">SAMN05421541_104540</name>
</gene>
<dbReference type="InterPro" id="IPR013968">
    <property type="entry name" value="PKS_KR"/>
</dbReference>
<dbReference type="PROSITE" id="PS00606">
    <property type="entry name" value="KS3_1"/>
    <property type="match status" value="2"/>
</dbReference>
<dbReference type="InterPro" id="IPR020807">
    <property type="entry name" value="PKS_DH"/>
</dbReference>
<dbReference type="FunFam" id="3.40.47.10:FF:000019">
    <property type="entry name" value="Polyketide synthase type I"/>
    <property type="match status" value="2"/>
</dbReference>
<evidence type="ECO:0000259" key="12">
    <source>
        <dbReference type="PROSITE" id="PS52004"/>
    </source>
</evidence>
<dbReference type="InterPro" id="IPR020841">
    <property type="entry name" value="PKS_Beta-ketoAc_synthase_dom"/>
</dbReference>
<dbReference type="PANTHER" id="PTHR43775:SF51">
    <property type="entry name" value="INACTIVE PHENOLPHTHIOCEROL SYNTHESIS POLYKETIDE SYNTHASE TYPE I PKS1-RELATED"/>
    <property type="match status" value="1"/>
</dbReference>
<dbReference type="SMART" id="SM01294">
    <property type="entry name" value="PKS_PP_betabranch"/>
    <property type="match status" value="2"/>
</dbReference>
<comment type="pathway">
    <text evidence="2">Antibiotic biosynthesis.</text>
</comment>
<dbReference type="PANTHER" id="PTHR43775">
    <property type="entry name" value="FATTY ACID SYNTHASE"/>
    <property type="match status" value="1"/>
</dbReference>
<evidence type="ECO:0000256" key="1">
    <source>
        <dbReference type="ARBA" id="ARBA00001957"/>
    </source>
</evidence>
<dbReference type="Pfam" id="PF00550">
    <property type="entry name" value="PP-binding"/>
    <property type="match status" value="2"/>
</dbReference>
<dbReference type="SUPFAM" id="SSF51735">
    <property type="entry name" value="NAD(P)-binding Rossmann-fold domains"/>
    <property type="match status" value="2"/>
</dbReference>
<dbReference type="InterPro" id="IPR049551">
    <property type="entry name" value="PKS_DH_C"/>
</dbReference>
<dbReference type="GO" id="GO:0031177">
    <property type="term" value="F:phosphopantetheine binding"/>
    <property type="evidence" value="ECO:0007669"/>
    <property type="project" value="InterPro"/>
</dbReference>
<dbReference type="GO" id="GO:0004315">
    <property type="term" value="F:3-oxoacyl-[acyl-carrier-protein] synthase activity"/>
    <property type="evidence" value="ECO:0007669"/>
    <property type="project" value="InterPro"/>
</dbReference>
<dbReference type="InterPro" id="IPR016035">
    <property type="entry name" value="Acyl_Trfase/lysoPLipase"/>
</dbReference>
<feature type="region of interest" description="Disordered" evidence="10">
    <location>
        <begin position="1580"/>
        <end position="1619"/>
    </location>
</feature>
<dbReference type="PROSITE" id="PS52019">
    <property type="entry name" value="PKS_MFAS_DH"/>
    <property type="match status" value="1"/>
</dbReference>
<accession>A0A1I2ELG2</accession>
<dbReference type="Gene3D" id="3.40.47.10">
    <property type="match status" value="2"/>
</dbReference>
<dbReference type="InterPro" id="IPR032821">
    <property type="entry name" value="PKS_assoc"/>
</dbReference>
<dbReference type="Gene3D" id="1.10.1200.10">
    <property type="entry name" value="ACP-like"/>
    <property type="match status" value="2"/>
</dbReference>
<feature type="active site" description="Proton acceptor; for dehydratase activity" evidence="9">
    <location>
        <position position="929"/>
    </location>
</feature>
<dbReference type="InterPro" id="IPR055123">
    <property type="entry name" value="SpnB-like_Rossmann"/>
</dbReference>
<reference evidence="14 15" key="1">
    <citation type="submission" date="2016-10" db="EMBL/GenBank/DDBJ databases">
        <authorList>
            <person name="de Groot N.N."/>
        </authorList>
    </citation>
    <scope>NUCLEOTIDE SEQUENCE [LARGE SCALE GENOMIC DNA]</scope>
    <source>
        <strain evidence="14 15">DSM 43019</strain>
    </source>
</reference>
<evidence type="ECO:0000256" key="6">
    <source>
        <dbReference type="ARBA" id="ARBA00023194"/>
    </source>
</evidence>
<dbReference type="SUPFAM" id="SSF47336">
    <property type="entry name" value="ACP-like"/>
    <property type="match status" value="2"/>
</dbReference>
<dbReference type="CDD" id="cd00833">
    <property type="entry name" value="PKS"/>
    <property type="match status" value="2"/>
</dbReference>
<feature type="compositionally biased region" description="Low complexity" evidence="10">
    <location>
        <begin position="1586"/>
        <end position="1619"/>
    </location>
</feature>
<keyword evidence="4" id="KW-0597">Phosphoprotein</keyword>
<protein>
    <submittedName>
        <fullName evidence="14">Acyl transferase domain-containing protein</fullName>
    </submittedName>
</protein>
<dbReference type="Gene3D" id="3.10.129.110">
    <property type="entry name" value="Polyketide synthase dehydratase"/>
    <property type="match status" value="1"/>
</dbReference>
<keyword evidence="5 14" id="KW-0808">Transferase</keyword>
<dbReference type="InterPro" id="IPR016039">
    <property type="entry name" value="Thiolase-like"/>
</dbReference>
<evidence type="ECO:0000256" key="7">
    <source>
        <dbReference type="ARBA" id="ARBA00023268"/>
    </source>
</evidence>
<dbReference type="Pfam" id="PF22953">
    <property type="entry name" value="SpnB_Rossmann"/>
    <property type="match status" value="1"/>
</dbReference>
<keyword evidence="6" id="KW-0045">Antibiotic biosynthesis</keyword>
<evidence type="ECO:0000259" key="13">
    <source>
        <dbReference type="PROSITE" id="PS52019"/>
    </source>
</evidence>
<dbReference type="EMBL" id="FONV01000004">
    <property type="protein sequence ID" value="SFE93356.1"/>
    <property type="molecule type" value="Genomic_DNA"/>
</dbReference>
<evidence type="ECO:0000256" key="8">
    <source>
        <dbReference type="ARBA" id="ARBA00023315"/>
    </source>
</evidence>
<dbReference type="InterPro" id="IPR020806">
    <property type="entry name" value="PKS_PP-bd"/>
</dbReference>
<dbReference type="SUPFAM" id="SSF53901">
    <property type="entry name" value="Thiolase-like"/>
    <property type="match status" value="2"/>
</dbReference>
<dbReference type="Pfam" id="PF21089">
    <property type="entry name" value="PKS_DH_N"/>
    <property type="match status" value="1"/>
</dbReference>
<dbReference type="InterPro" id="IPR014043">
    <property type="entry name" value="Acyl_transferase_dom"/>
</dbReference>
<dbReference type="PROSITE" id="PS50075">
    <property type="entry name" value="CARRIER"/>
    <property type="match status" value="2"/>
</dbReference>
<dbReference type="Pfam" id="PF08990">
    <property type="entry name" value="Docking"/>
    <property type="match status" value="1"/>
</dbReference>
<feature type="domain" description="Ketosynthase family 3 (KS3)" evidence="12">
    <location>
        <begin position="33"/>
        <end position="456"/>
    </location>
</feature>
<feature type="domain" description="PKS/mFAS DH" evidence="13">
    <location>
        <begin position="897"/>
        <end position="1157"/>
    </location>
</feature>
<dbReference type="InterPro" id="IPR049552">
    <property type="entry name" value="PKS_DH_N"/>
</dbReference>
<feature type="domain" description="Carrier" evidence="11">
    <location>
        <begin position="2588"/>
        <end position="2663"/>
    </location>
</feature>
<evidence type="ECO:0000256" key="10">
    <source>
        <dbReference type="SAM" id="MobiDB-lite"/>
    </source>
</evidence>
<feature type="region of interest" description="C-terminal hotdog fold" evidence="9">
    <location>
        <begin position="1025"/>
        <end position="1157"/>
    </location>
</feature>
<evidence type="ECO:0000313" key="14">
    <source>
        <dbReference type="EMBL" id="SFE93356.1"/>
    </source>
</evidence>